<dbReference type="STRING" id="104452.A0A0L7L7V8"/>
<organism evidence="7 8">
    <name type="scientific">Operophtera brumata</name>
    <name type="common">Winter moth</name>
    <name type="synonym">Phalaena brumata</name>
    <dbReference type="NCBI Taxonomy" id="104452"/>
    <lineage>
        <taxon>Eukaryota</taxon>
        <taxon>Metazoa</taxon>
        <taxon>Ecdysozoa</taxon>
        <taxon>Arthropoda</taxon>
        <taxon>Hexapoda</taxon>
        <taxon>Insecta</taxon>
        <taxon>Pterygota</taxon>
        <taxon>Neoptera</taxon>
        <taxon>Endopterygota</taxon>
        <taxon>Lepidoptera</taxon>
        <taxon>Glossata</taxon>
        <taxon>Ditrysia</taxon>
        <taxon>Geometroidea</taxon>
        <taxon>Geometridae</taxon>
        <taxon>Larentiinae</taxon>
        <taxon>Operophtera</taxon>
    </lineage>
</organism>
<dbReference type="GO" id="GO:0005524">
    <property type="term" value="F:ATP binding"/>
    <property type="evidence" value="ECO:0007669"/>
    <property type="project" value="UniProtKB-KW"/>
</dbReference>
<evidence type="ECO:0000313" key="8">
    <source>
        <dbReference type="Proteomes" id="UP000037510"/>
    </source>
</evidence>
<keyword evidence="5" id="KW-0206">Cytoskeleton</keyword>
<dbReference type="Pfam" id="PF00022">
    <property type="entry name" value="Actin"/>
    <property type="match status" value="2"/>
</dbReference>
<dbReference type="InterPro" id="IPR004000">
    <property type="entry name" value="Actin"/>
</dbReference>
<dbReference type="SMART" id="SM00268">
    <property type="entry name" value="ACTIN"/>
    <property type="match status" value="1"/>
</dbReference>
<evidence type="ECO:0000313" key="7">
    <source>
        <dbReference type="EMBL" id="KOB71424.1"/>
    </source>
</evidence>
<dbReference type="Gene3D" id="3.30.420.40">
    <property type="match status" value="2"/>
</dbReference>
<evidence type="ECO:0000256" key="2">
    <source>
        <dbReference type="ARBA" id="ARBA00022490"/>
    </source>
</evidence>
<dbReference type="Proteomes" id="UP000037510">
    <property type="component" value="Unassembled WGS sequence"/>
</dbReference>
<evidence type="ECO:0000256" key="6">
    <source>
        <dbReference type="RuleBase" id="RU000487"/>
    </source>
</evidence>
<evidence type="ECO:0000256" key="5">
    <source>
        <dbReference type="ARBA" id="ARBA00023212"/>
    </source>
</evidence>
<accession>A0A0L7L7V8</accession>
<dbReference type="EMBL" id="JTDY01002438">
    <property type="protein sequence ID" value="KOB71424.1"/>
    <property type="molecule type" value="Genomic_DNA"/>
</dbReference>
<evidence type="ECO:0000256" key="1">
    <source>
        <dbReference type="ARBA" id="ARBA00004245"/>
    </source>
</evidence>
<dbReference type="FunFam" id="3.30.420.40:FF:000148">
    <property type="entry name" value="Actin, alpha skeletal muscle"/>
    <property type="match status" value="1"/>
</dbReference>
<evidence type="ECO:0000256" key="4">
    <source>
        <dbReference type="ARBA" id="ARBA00022840"/>
    </source>
</evidence>
<dbReference type="AlphaFoldDB" id="A0A0L7L7V8"/>
<dbReference type="PANTHER" id="PTHR11937">
    <property type="entry name" value="ACTIN"/>
    <property type="match status" value="1"/>
</dbReference>
<comment type="caution">
    <text evidence="7">The sequence shown here is derived from an EMBL/GenBank/DDBJ whole genome shotgun (WGS) entry which is preliminary data.</text>
</comment>
<keyword evidence="8" id="KW-1185">Reference proteome</keyword>
<keyword evidence="3" id="KW-0547">Nucleotide-binding</keyword>
<dbReference type="Gene3D" id="3.90.640.10">
    <property type="entry name" value="Actin, Chain A, domain 4"/>
    <property type="match status" value="1"/>
</dbReference>
<proteinExistence type="inferred from homology"/>
<dbReference type="SUPFAM" id="SSF53067">
    <property type="entry name" value="Actin-like ATPase domain"/>
    <property type="match status" value="2"/>
</dbReference>
<keyword evidence="4" id="KW-0067">ATP-binding</keyword>
<keyword evidence="2" id="KW-0963">Cytoplasm</keyword>
<sequence length="364" mass="40766">MSGQEISVVFDTGSQTTKVGFAGEAFPRAVFPTVVARFRRAGLVDGFPLIYCGKEAIQNRGLSHLTWPVEEGQIQDWDEMEKFWHHAFYKEIHVPPEDSKVLHAVHPLVSRRDRERMAEVLFESFAISGLYLMKSPALVLHASGRTTGVALETGYSCCYAAPVFEGFPLKQSTEVSPLNGELLTNRLQKLMVEIGYSFTTPEERCYVAHNYEEEIANSTCSGENKTSYKLPDGQQIILGEERFKCPEVLFNPSLEGLNCQSVVDIICSSISKSELENRALFYQNIVVAGGNSMIPGLVNRLKAELGFKLVKEPWKTNVDALPSRRYAAWVGGSILASLSCLKGFWMTKEEYEDVGSDRVNYKFF</sequence>
<protein>
    <submittedName>
        <fullName evidence="7">Actin</fullName>
    </submittedName>
</protein>
<dbReference type="GO" id="GO:0005856">
    <property type="term" value="C:cytoskeleton"/>
    <property type="evidence" value="ECO:0007669"/>
    <property type="project" value="UniProtKB-SubCell"/>
</dbReference>
<dbReference type="PRINTS" id="PR00190">
    <property type="entry name" value="ACTIN"/>
</dbReference>
<name>A0A0L7L7V8_OPEBR</name>
<comment type="subcellular location">
    <subcellularLocation>
        <location evidence="1">Cytoplasm</location>
        <location evidence="1">Cytoskeleton</location>
    </subcellularLocation>
</comment>
<gene>
    <name evidence="7" type="ORF">OBRU01_13784</name>
</gene>
<comment type="similarity">
    <text evidence="6">Belongs to the actin family.</text>
</comment>
<evidence type="ECO:0000256" key="3">
    <source>
        <dbReference type="ARBA" id="ARBA00022741"/>
    </source>
</evidence>
<reference evidence="7 8" key="1">
    <citation type="journal article" date="2015" name="Genome Biol. Evol.">
        <title>The genome of winter moth (Operophtera brumata) provides a genomic perspective on sexual dimorphism and phenology.</title>
        <authorList>
            <person name="Derks M.F."/>
            <person name="Smit S."/>
            <person name="Salis L."/>
            <person name="Schijlen E."/>
            <person name="Bossers A."/>
            <person name="Mateman C."/>
            <person name="Pijl A.S."/>
            <person name="de Ridder D."/>
            <person name="Groenen M.A."/>
            <person name="Visser M.E."/>
            <person name="Megens H.J."/>
        </authorList>
    </citation>
    <scope>NUCLEOTIDE SEQUENCE [LARGE SCALE GENOMIC DNA]</scope>
    <source>
        <strain evidence="7">WM2013NL</strain>
        <tissue evidence="7">Head and thorax</tissue>
    </source>
</reference>
<dbReference type="InterPro" id="IPR043129">
    <property type="entry name" value="ATPase_NBD"/>
</dbReference>